<dbReference type="Pfam" id="PF03932">
    <property type="entry name" value="CutC"/>
    <property type="match status" value="1"/>
</dbReference>
<dbReference type="RefSeq" id="WP_302077736.1">
    <property type="nucleotide sequence ID" value="NZ_JAUKWQ010000004.1"/>
</dbReference>
<keyword evidence="2" id="KW-0963">Cytoplasm</keyword>
<evidence type="ECO:0000313" key="3">
    <source>
        <dbReference type="EMBL" id="MDO1583550.1"/>
    </source>
</evidence>
<dbReference type="InterPro" id="IPR005627">
    <property type="entry name" value="CutC-like"/>
</dbReference>
<dbReference type="PANTHER" id="PTHR12598">
    <property type="entry name" value="COPPER HOMEOSTASIS PROTEIN CUTC"/>
    <property type="match status" value="1"/>
</dbReference>
<reference evidence="3" key="1">
    <citation type="journal article" date="2015" name="Int. J. Syst. Evol. Microbiol.">
        <title>Rhizobium oryzicola sp. nov., potential plant-growth-promoting endophytic bacteria isolated from rice roots.</title>
        <authorList>
            <person name="Zhang X.X."/>
            <person name="Gao J.S."/>
            <person name="Cao Y.H."/>
            <person name="Sheirdil R.A."/>
            <person name="Wang X.C."/>
            <person name="Zhang L."/>
        </authorList>
    </citation>
    <scope>NUCLEOTIDE SEQUENCE</scope>
    <source>
        <strain evidence="3">05753</strain>
    </source>
</reference>
<accession>A0ABT8SZ53</accession>
<organism evidence="3 4">
    <name type="scientific">Rhizobium oryzicola</name>
    <dbReference type="NCBI Taxonomy" id="1232668"/>
    <lineage>
        <taxon>Bacteria</taxon>
        <taxon>Pseudomonadati</taxon>
        <taxon>Pseudomonadota</taxon>
        <taxon>Alphaproteobacteria</taxon>
        <taxon>Hyphomicrobiales</taxon>
        <taxon>Rhizobiaceae</taxon>
        <taxon>Rhizobium/Agrobacterium group</taxon>
        <taxon>Rhizobium</taxon>
    </lineage>
</organism>
<proteinExistence type="inferred from homology"/>
<reference evidence="3" key="2">
    <citation type="submission" date="2023-07" db="EMBL/GenBank/DDBJ databases">
        <authorList>
            <person name="Sun H."/>
        </authorList>
    </citation>
    <scope>NUCLEOTIDE SEQUENCE</scope>
    <source>
        <strain evidence="3">05753</strain>
    </source>
</reference>
<dbReference type="InterPro" id="IPR036822">
    <property type="entry name" value="CutC-like_dom_sf"/>
</dbReference>
<comment type="subcellular location">
    <subcellularLocation>
        <location evidence="2">Cytoplasm</location>
    </subcellularLocation>
</comment>
<dbReference type="SUPFAM" id="SSF110395">
    <property type="entry name" value="CutC-like"/>
    <property type="match status" value="1"/>
</dbReference>
<evidence type="ECO:0000256" key="2">
    <source>
        <dbReference type="HAMAP-Rule" id="MF_00795"/>
    </source>
</evidence>
<comment type="caution">
    <text evidence="2">Once thought to be involved in copper homeostasis, experiments in E.coli have shown this is not the case.</text>
</comment>
<comment type="caution">
    <text evidence="3">The sequence shown here is derived from an EMBL/GenBank/DDBJ whole genome shotgun (WGS) entry which is preliminary data.</text>
</comment>
<evidence type="ECO:0000313" key="4">
    <source>
        <dbReference type="Proteomes" id="UP001169006"/>
    </source>
</evidence>
<evidence type="ECO:0000256" key="1">
    <source>
        <dbReference type="ARBA" id="ARBA00007768"/>
    </source>
</evidence>
<dbReference type="Proteomes" id="UP001169006">
    <property type="component" value="Unassembled WGS sequence"/>
</dbReference>
<protein>
    <recommendedName>
        <fullName evidence="2">PF03932 family protein CutC</fullName>
    </recommendedName>
</protein>
<dbReference type="HAMAP" id="MF_00795">
    <property type="entry name" value="CutC"/>
    <property type="match status" value="1"/>
</dbReference>
<dbReference type="Gene3D" id="3.20.20.380">
    <property type="entry name" value="Copper homeostasis (CutC) domain"/>
    <property type="match status" value="1"/>
</dbReference>
<dbReference type="PANTHER" id="PTHR12598:SF0">
    <property type="entry name" value="COPPER HOMEOSTASIS PROTEIN CUTC HOMOLOG"/>
    <property type="match status" value="1"/>
</dbReference>
<dbReference type="EMBL" id="JAUKWQ010000004">
    <property type="protein sequence ID" value="MDO1583550.1"/>
    <property type="molecule type" value="Genomic_DNA"/>
</dbReference>
<sequence length="261" mass="27567">MTIAPQKLQPVGGDDGLLEICVDNAAGLLAAIEGGADRIELCSALSVGGLTPSFGFMRFAGQQAVAVSAMIRPRAGGFCFSGAEIDIMKHEIDAAREAGLSGVVIGVTRENGALDAEVLRDLHRHAQGLDVSLHRAFDVVPDQAEALETAIELGFTRILTSGGKPTALEGLERLCALVDQAKGRISIMPGSGVRPETAGALLDRLAISEIHASCAVRGPEQDPQLVELSFAAKQMLQTDVETVKRLKGMLSESRIARRFSR</sequence>
<name>A0ABT8SZ53_9HYPH</name>
<comment type="similarity">
    <text evidence="1 2">Belongs to the CutC family.</text>
</comment>
<gene>
    <name evidence="2" type="primary">cutC</name>
    <name evidence="3" type="ORF">Q2T52_15790</name>
</gene>
<keyword evidence="4" id="KW-1185">Reference proteome</keyword>